<comment type="cofactor">
    <cofactor evidence="1 16">
        <name>pyridoxal 5'-phosphate</name>
        <dbReference type="ChEBI" id="CHEBI:597326"/>
    </cofactor>
</comment>
<dbReference type="Gene3D" id="3.30.470.10">
    <property type="match status" value="1"/>
</dbReference>
<evidence type="ECO:0000256" key="4">
    <source>
        <dbReference type="ARBA" id="ARBA00004931"/>
    </source>
</evidence>
<keyword evidence="11 17" id="KW-0100">Branched-chain amino acid biosynthesis</keyword>
<gene>
    <name evidence="17" type="primary">ilvE</name>
    <name evidence="18" type="ORF">C7I55_07800</name>
</gene>
<evidence type="ECO:0000256" key="5">
    <source>
        <dbReference type="ARBA" id="ARBA00005072"/>
    </source>
</evidence>
<dbReference type="GO" id="GO:0009097">
    <property type="term" value="P:isoleucine biosynthetic process"/>
    <property type="evidence" value="ECO:0007669"/>
    <property type="project" value="UniProtKB-UniPathway"/>
</dbReference>
<evidence type="ECO:0000256" key="7">
    <source>
        <dbReference type="ARBA" id="ARBA00022576"/>
    </source>
</evidence>
<evidence type="ECO:0000256" key="11">
    <source>
        <dbReference type="ARBA" id="ARBA00023304"/>
    </source>
</evidence>
<comment type="pathway">
    <text evidence="5 17">Amino-acid biosynthesis; L-leucine biosynthesis; L-leucine from 3-methyl-2-oxobutanoate: step 4/4.</text>
</comment>
<dbReference type="OrthoDB" id="9805628at2"/>
<dbReference type="InterPro" id="IPR005785">
    <property type="entry name" value="B_amino_transI"/>
</dbReference>
<evidence type="ECO:0000256" key="16">
    <source>
        <dbReference type="RuleBase" id="RU004516"/>
    </source>
</evidence>
<dbReference type="NCBIfam" id="NF005726">
    <property type="entry name" value="PRK07544.1"/>
    <property type="match status" value="1"/>
</dbReference>
<evidence type="ECO:0000313" key="18">
    <source>
        <dbReference type="EMBL" id="PSJ42129.1"/>
    </source>
</evidence>
<evidence type="ECO:0000256" key="17">
    <source>
        <dbReference type="RuleBase" id="RU364094"/>
    </source>
</evidence>
<comment type="catalytic activity">
    <reaction evidence="13 17">
        <text>L-isoleucine + 2-oxoglutarate = (S)-3-methyl-2-oxopentanoate + L-glutamate</text>
        <dbReference type="Rhea" id="RHEA:24801"/>
        <dbReference type="ChEBI" id="CHEBI:16810"/>
        <dbReference type="ChEBI" id="CHEBI:29985"/>
        <dbReference type="ChEBI" id="CHEBI:35146"/>
        <dbReference type="ChEBI" id="CHEBI:58045"/>
        <dbReference type="EC" id="2.6.1.42"/>
    </reaction>
</comment>
<dbReference type="GO" id="GO:0005829">
    <property type="term" value="C:cytosol"/>
    <property type="evidence" value="ECO:0007669"/>
    <property type="project" value="TreeGrafter"/>
</dbReference>
<evidence type="ECO:0000256" key="12">
    <source>
        <dbReference type="ARBA" id="ARBA00048212"/>
    </source>
</evidence>
<comment type="pathway">
    <text evidence="4 17">Amino-acid biosynthesis; L-valine biosynthesis; L-valine from pyruvate: step 4/4.</text>
</comment>
<organism evidence="18 19">
    <name type="scientific">Allosphingosinicella deserti</name>
    <dbReference type="NCBI Taxonomy" id="2116704"/>
    <lineage>
        <taxon>Bacteria</taxon>
        <taxon>Pseudomonadati</taxon>
        <taxon>Pseudomonadota</taxon>
        <taxon>Alphaproteobacteria</taxon>
        <taxon>Sphingomonadales</taxon>
        <taxon>Sphingomonadaceae</taxon>
        <taxon>Allosphingosinicella</taxon>
    </lineage>
</organism>
<comment type="catalytic activity">
    <reaction evidence="12 17">
        <text>L-valine + 2-oxoglutarate = 3-methyl-2-oxobutanoate + L-glutamate</text>
        <dbReference type="Rhea" id="RHEA:24813"/>
        <dbReference type="ChEBI" id="CHEBI:11851"/>
        <dbReference type="ChEBI" id="CHEBI:16810"/>
        <dbReference type="ChEBI" id="CHEBI:29985"/>
        <dbReference type="ChEBI" id="CHEBI:57762"/>
        <dbReference type="EC" id="2.6.1.42"/>
    </reaction>
</comment>
<dbReference type="UniPathway" id="UPA00048">
    <property type="reaction ID" value="UER00073"/>
</dbReference>
<evidence type="ECO:0000256" key="3">
    <source>
        <dbReference type="ARBA" id="ARBA00004824"/>
    </source>
</evidence>
<dbReference type="GO" id="GO:0052654">
    <property type="term" value="F:L-leucine-2-oxoglutarate transaminase activity"/>
    <property type="evidence" value="ECO:0007669"/>
    <property type="project" value="RHEA"/>
</dbReference>
<dbReference type="FunFam" id="3.20.10.10:FF:000002">
    <property type="entry name" value="D-alanine aminotransferase"/>
    <property type="match status" value="1"/>
</dbReference>
<dbReference type="InterPro" id="IPR043131">
    <property type="entry name" value="BCAT-like_N"/>
</dbReference>
<comment type="catalytic activity">
    <reaction evidence="14 17">
        <text>L-leucine + 2-oxoglutarate = 4-methyl-2-oxopentanoate + L-glutamate</text>
        <dbReference type="Rhea" id="RHEA:18321"/>
        <dbReference type="ChEBI" id="CHEBI:16810"/>
        <dbReference type="ChEBI" id="CHEBI:17865"/>
        <dbReference type="ChEBI" id="CHEBI:29985"/>
        <dbReference type="ChEBI" id="CHEBI:57427"/>
        <dbReference type="EC" id="2.6.1.42"/>
    </reaction>
</comment>
<dbReference type="UniPathway" id="UPA00049">
    <property type="reaction ID" value="UER00062"/>
</dbReference>
<evidence type="ECO:0000256" key="1">
    <source>
        <dbReference type="ARBA" id="ARBA00001933"/>
    </source>
</evidence>
<dbReference type="NCBIfam" id="NF005146">
    <property type="entry name" value="PRK06606.1"/>
    <property type="match status" value="1"/>
</dbReference>
<evidence type="ECO:0000256" key="6">
    <source>
        <dbReference type="ARBA" id="ARBA00009320"/>
    </source>
</evidence>
<evidence type="ECO:0000256" key="2">
    <source>
        <dbReference type="ARBA" id="ARBA00003109"/>
    </source>
</evidence>
<keyword evidence="9 17" id="KW-0808">Transferase</keyword>
<keyword evidence="10 16" id="KW-0663">Pyridoxal phosphate</keyword>
<dbReference type="PANTHER" id="PTHR42743:SF11">
    <property type="entry name" value="AMINODEOXYCHORISMATE LYASE"/>
    <property type="match status" value="1"/>
</dbReference>
<comment type="similarity">
    <text evidence="6 15">Belongs to the class-IV pyridoxal-phosphate-dependent aminotransferase family.</text>
</comment>
<dbReference type="SUPFAM" id="SSF56752">
    <property type="entry name" value="D-aminoacid aminotransferase-like PLP-dependent enzymes"/>
    <property type="match status" value="1"/>
</dbReference>
<keyword evidence="19" id="KW-1185">Reference proteome</keyword>
<dbReference type="Proteomes" id="UP000241167">
    <property type="component" value="Unassembled WGS sequence"/>
</dbReference>
<dbReference type="AlphaFoldDB" id="A0A2P7QVZ5"/>
<dbReference type="GO" id="GO:0009099">
    <property type="term" value="P:L-valine biosynthetic process"/>
    <property type="evidence" value="ECO:0007669"/>
    <property type="project" value="UniProtKB-UniPathway"/>
</dbReference>
<protein>
    <recommendedName>
        <fullName evidence="17">Branched-chain-amino-acid aminotransferase</fullName>
        <shortName evidence="17">BCAT</shortName>
        <ecNumber evidence="17">2.6.1.42</ecNumber>
    </recommendedName>
</protein>
<accession>A0A2P7QVZ5</accession>
<proteinExistence type="inferred from homology"/>
<evidence type="ECO:0000256" key="15">
    <source>
        <dbReference type="RuleBase" id="RU004106"/>
    </source>
</evidence>
<dbReference type="EMBL" id="PXYI01000002">
    <property type="protein sequence ID" value="PSJ42129.1"/>
    <property type="molecule type" value="Genomic_DNA"/>
</dbReference>
<dbReference type="GO" id="GO:0052655">
    <property type="term" value="F:L-valine-2-oxoglutarate transaminase activity"/>
    <property type="evidence" value="ECO:0007669"/>
    <property type="project" value="RHEA"/>
</dbReference>
<evidence type="ECO:0000256" key="14">
    <source>
        <dbReference type="ARBA" id="ARBA00049229"/>
    </source>
</evidence>
<dbReference type="RefSeq" id="WP_106512297.1">
    <property type="nucleotide sequence ID" value="NZ_PXYI01000002.1"/>
</dbReference>
<dbReference type="PANTHER" id="PTHR42743">
    <property type="entry name" value="AMINO-ACID AMINOTRANSFERASE"/>
    <property type="match status" value="1"/>
</dbReference>
<dbReference type="PROSITE" id="PS00770">
    <property type="entry name" value="AA_TRANSFER_CLASS_4"/>
    <property type="match status" value="1"/>
</dbReference>
<dbReference type="NCBIfam" id="TIGR01122">
    <property type="entry name" value="ilvE_I"/>
    <property type="match status" value="1"/>
</dbReference>
<evidence type="ECO:0000256" key="8">
    <source>
        <dbReference type="ARBA" id="ARBA00022605"/>
    </source>
</evidence>
<sequence>MTDQRPYDDRDGLIWLDGKLIPWREANVHVLTHALHYASSVFEGQRAYGGEVFRLTDHSTRLKRSAEILGFEIPFSVEEIDQACRDVLKANDLTDAYLRPVAWRGSEQMGVSAQNAKIHLSVAAWYWGAYFGEDAVRKGLRLDISKWRRPAPYTAPVESKAAGLYMICTMARHDAQAKGYDDALMFDYRGQVAEATGANAFFIREGKIYTPTPDCFLNGITRQTVIGLAQKRGIEVIERAIWPEELESFEEFFLTGSAAEVTPVSEAGPWRFTVGELSMQLRRDYLDLVNRRTSNT</sequence>
<dbReference type="InterPro" id="IPR050571">
    <property type="entry name" value="Class-IV_PLP-Dep_Aminotrnsfr"/>
</dbReference>
<evidence type="ECO:0000256" key="9">
    <source>
        <dbReference type="ARBA" id="ARBA00022679"/>
    </source>
</evidence>
<keyword evidence="8 17" id="KW-0028">Amino-acid biosynthesis</keyword>
<dbReference type="UniPathway" id="UPA00047">
    <property type="reaction ID" value="UER00058"/>
</dbReference>
<dbReference type="InterPro" id="IPR018300">
    <property type="entry name" value="Aminotrans_IV_CS"/>
</dbReference>
<name>A0A2P7QVZ5_9SPHN</name>
<comment type="pathway">
    <text evidence="3 17">Amino-acid biosynthesis; L-isoleucine biosynthesis; L-isoleucine from 2-oxobutanoate: step 4/4.</text>
</comment>
<dbReference type="EC" id="2.6.1.42" evidence="17"/>
<dbReference type="GO" id="GO:0052656">
    <property type="term" value="F:L-isoleucine-2-oxoglutarate transaminase activity"/>
    <property type="evidence" value="ECO:0007669"/>
    <property type="project" value="RHEA"/>
</dbReference>
<dbReference type="InterPro" id="IPR036038">
    <property type="entry name" value="Aminotransferase-like"/>
</dbReference>
<keyword evidence="7 17" id="KW-0032">Aminotransferase</keyword>
<comment type="function">
    <text evidence="2 17">Acts on leucine, isoleucine and valine.</text>
</comment>
<evidence type="ECO:0000256" key="10">
    <source>
        <dbReference type="ARBA" id="ARBA00022898"/>
    </source>
</evidence>
<dbReference type="Pfam" id="PF01063">
    <property type="entry name" value="Aminotran_4"/>
    <property type="match status" value="1"/>
</dbReference>
<comment type="caution">
    <text evidence="18">The sequence shown here is derived from an EMBL/GenBank/DDBJ whole genome shotgun (WGS) entry which is preliminary data.</text>
</comment>
<dbReference type="Gene3D" id="3.20.10.10">
    <property type="entry name" value="D-amino Acid Aminotransferase, subunit A, domain 2"/>
    <property type="match status" value="1"/>
</dbReference>
<reference evidence="18 19" key="1">
    <citation type="submission" date="2018-03" db="EMBL/GenBank/DDBJ databases">
        <title>The draft genome of Sphingosinicella sp. GL-C-18.</title>
        <authorList>
            <person name="Liu L."/>
            <person name="Li L."/>
            <person name="Liang L."/>
            <person name="Zhang X."/>
            <person name="Wang T."/>
        </authorList>
    </citation>
    <scope>NUCLEOTIDE SEQUENCE [LARGE SCALE GENOMIC DNA]</scope>
    <source>
        <strain evidence="18 19">GL-C-18</strain>
    </source>
</reference>
<dbReference type="InterPro" id="IPR043132">
    <property type="entry name" value="BCAT-like_C"/>
</dbReference>
<evidence type="ECO:0000256" key="13">
    <source>
        <dbReference type="ARBA" id="ARBA00048798"/>
    </source>
</evidence>
<evidence type="ECO:0000313" key="19">
    <source>
        <dbReference type="Proteomes" id="UP000241167"/>
    </source>
</evidence>
<dbReference type="GO" id="GO:0009098">
    <property type="term" value="P:L-leucine biosynthetic process"/>
    <property type="evidence" value="ECO:0007669"/>
    <property type="project" value="UniProtKB-UniPathway"/>
</dbReference>
<dbReference type="InterPro" id="IPR001544">
    <property type="entry name" value="Aminotrans_IV"/>
</dbReference>